<evidence type="ECO:0000313" key="2">
    <source>
        <dbReference type="Proteomes" id="UP000784294"/>
    </source>
</evidence>
<name>A0A3S5B0Y0_9PLAT</name>
<proteinExistence type="predicted"/>
<dbReference type="EMBL" id="CAAALY010007920">
    <property type="protein sequence ID" value="VEL10058.1"/>
    <property type="molecule type" value="Genomic_DNA"/>
</dbReference>
<organism evidence="1 2">
    <name type="scientific">Protopolystoma xenopodis</name>
    <dbReference type="NCBI Taxonomy" id="117903"/>
    <lineage>
        <taxon>Eukaryota</taxon>
        <taxon>Metazoa</taxon>
        <taxon>Spiralia</taxon>
        <taxon>Lophotrochozoa</taxon>
        <taxon>Platyhelminthes</taxon>
        <taxon>Monogenea</taxon>
        <taxon>Polyopisthocotylea</taxon>
        <taxon>Polystomatidea</taxon>
        <taxon>Polystomatidae</taxon>
        <taxon>Protopolystoma</taxon>
    </lineage>
</organism>
<protein>
    <submittedName>
        <fullName evidence="1">Uncharacterized protein</fullName>
    </submittedName>
</protein>
<sequence>MDPILFAEPVRYSPLGLPSCPGPGPLPFVGAGSRSHSHHTSAFRACHFRMPSSLSSVGPGSSSALTCSGRLLPHFARGRP</sequence>
<dbReference type="AlphaFoldDB" id="A0A3S5B0Y0"/>
<gene>
    <name evidence="1" type="ORF">PXEA_LOCUS3498</name>
</gene>
<reference evidence="1" key="1">
    <citation type="submission" date="2018-11" db="EMBL/GenBank/DDBJ databases">
        <authorList>
            <consortium name="Pathogen Informatics"/>
        </authorList>
    </citation>
    <scope>NUCLEOTIDE SEQUENCE</scope>
</reference>
<evidence type="ECO:0000313" key="1">
    <source>
        <dbReference type="EMBL" id="VEL10058.1"/>
    </source>
</evidence>
<comment type="caution">
    <text evidence="1">The sequence shown here is derived from an EMBL/GenBank/DDBJ whole genome shotgun (WGS) entry which is preliminary data.</text>
</comment>
<dbReference type="Proteomes" id="UP000784294">
    <property type="component" value="Unassembled WGS sequence"/>
</dbReference>
<keyword evidence="2" id="KW-1185">Reference proteome</keyword>
<accession>A0A3S5B0Y0</accession>